<dbReference type="OrthoDB" id="2143914at2759"/>
<organism evidence="4 5">
    <name type="scientific">Raphidocelis subcapitata</name>
    <dbReference type="NCBI Taxonomy" id="307507"/>
    <lineage>
        <taxon>Eukaryota</taxon>
        <taxon>Viridiplantae</taxon>
        <taxon>Chlorophyta</taxon>
        <taxon>core chlorophytes</taxon>
        <taxon>Chlorophyceae</taxon>
        <taxon>CS clade</taxon>
        <taxon>Sphaeropleales</taxon>
        <taxon>Selenastraceae</taxon>
        <taxon>Raphidocelis</taxon>
    </lineage>
</organism>
<feature type="compositionally biased region" description="Low complexity" evidence="1">
    <location>
        <begin position="193"/>
        <end position="204"/>
    </location>
</feature>
<dbReference type="SUPFAM" id="SSF46689">
    <property type="entry name" value="Homeodomain-like"/>
    <property type="match status" value="1"/>
</dbReference>
<dbReference type="GO" id="GO:0000981">
    <property type="term" value="F:DNA-binding transcription factor activity, RNA polymerase II-specific"/>
    <property type="evidence" value="ECO:0007669"/>
    <property type="project" value="TreeGrafter"/>
</dbReference>
<dbReference type="GO" id="GO:0000978">
    <property type="term" value="F:RNA polymerase II cis-regulatory region sequence-specific DNA binding"/>
    <property type="evidence" value="ECO:0007669"/>
    <property type="project" value="TreeGrafter"/>
</dbReference>
<evidence type="ECO:0000259" key="3">
    <source>
        <dbReference type="PROSITE" id="PS51294"/>
    </source>
</evidence>
<accession>A0A2V0NWI6</accession>
<gene>
    <name evidence="4" type="ORF">Rsub_03898</name>
</gene>
<dbReference type="InterPro" id="IPR017930">
    <property type="entry name" value="Myb_dom"/>
</dbReference>
<feature type="region of interest" description="Disordered" evidence="1">
    <location>
        <begin position="176"/>
        <end position="204"/>
    </location>
</feature>
<evidence type="ECO:0000313" key="5">
    <source>
        <dbReference type="Proteomes" id="UP000247498"/>
    </source>
</evidence>
<keyword evidence="5" id="KW-1185">Reference proteome</keyword>
<proteinExistence type="predicted"/>
<protein>
    <submittedName>
        <fullName evidence="4">Uncharacterized protein</fullName>
    </submittedName>
</protein>
<evidence type="ECO:0000256" key="1">
    <source>
        <dbReference type="SAM" id="MobiDB-lite"/>
    </source>
</evidence>
<feature type="region of interest" description="Disordered" evidence="1">
    <location>
        <begin position="261"/>
        <end position="303"/>
    </location>
</feature>
<sequence>MAEPKRGSWTPQEDEVLLHMAAKLGTSSWVAIANFVPGRSAKSCRLRWCNQLCPGVDKSPFSEWEQAVIVRAQDAFPNKWAAIAKLLPGRTDNAIKNHWNATLNRKLSSQCERLANRYLDAGCSLNWLLSNRDARPPTRAAAAAASAAAEEATSSGSEATAALAAAVGAAAARKRVRSRAGAGAGGAKRRRGSPAGEGASPGKAAAADAAAAPAAAVSQPSSSGIATATAAEPASPLHSDSGLSWNPAFPAAAAAAPSPVARHAGAGAGGAGWGASRQGSAQLTPCASGGTSSGGSHGASMFSETSACAPPAWATASPAATAATNAAAAWLSTAAAAGGAALSPAAAARLEAQRALLEQARLLDARQAMLQQQALELAALQERQRAETAALEVRYSLTRQQGAGPGGDLFAQLPGAAHLLSPAAVDMLRAAGRPDAAAPAPAPPAAPAADAEQSAAVLLADEVCCLDAVDCLLLEAQGMAGLGAGDYYYDTVFDF</sequence>
<dbReference type="InParanoid" id="A0A2V0NWI6"/>
<feature type="domain" description="Myb-like" evidence="2">
    <location>
        <begin position="1"/>
        <end position="52"/>
    </location>
</feature>
<evidence type="ECO:0000313" key="4">
    <source>
        <dbReference type="EMBL" id="GBF91042.1"/>
    </source>
</evidence>
<comment type="caution">
    <text evidence="4">The sequence shown here is derived from an EMBL/GenBank/DDBJ whole genome shotgun (WGS) entry which is preliminary data.</text>
</comment>
<dbReference type="EMBL" id="BDRX01000021">
    <property type="protein sequence ID" value="GBF91042.1"/>
    <property type="molecule type" value="Genomic_DNA"/>
</dbReference>
<dbReference type="Gene3D" id="1.10.10.60">
    <property type="entry name" value="Homeodomain-like"/>
    <property type="match status" value="2"/>
</dbReference>
<dbReference type="PANTHER" id="PTHR45614:SF25">
    <property type="entry name" value="MYB PROTEIN"/>
    <property type="match status" value="1"/>
</dbReference>
<reference evidence="4 5" key="1">
    <citation type="journal article" date="2018" name="Sci. Rep.">
        <title>Raphidocelis subcapitata (=Pseudokirchneriella subcapitata) provides an insight into genome evolution and environmental adaptations in the Sphaeropleales.</title>
        <authorList>
            <person name="Suzuki S."/>
            <person name="Yamaguchi H."/>
            <person name="Nakajima N."/>
            <person name="Kawachi M."/>
        </authorList>
    </citation>
    <scope>NUCLEOTIDE SEQUENCE [LARGE SCALE GENOMIC DNA]</scope>
    <source>
        <strain evidence="4 5">NIES-35</strain>
    </source>
</reference>
<dbReference type="PROSITE" id="PS51294">
    <property type="entry name" value="HTH_MYB"/>
    <property type="match status" value="2"/>
</dbReference>
<dbReference type="SMART" id="SM00717">
    <property type="entry name" value="SANT"/>
    <property type="match status" value="2"/>
</dbReference>
<dbReference type="InterPro" id="IPR001005">
    <property type="entry name" value="SANT/Myb"/>
</dbReference>
<evidence type="ECO:0000259" key="2">
    <source>
        <dbReference type="PROSITE" id="PS50090"/>
    </source>
</evidence>
<dbReference type="Pfam" id="PF00249">
    <property type="entry name" value="Myb_DNA-binding"/>
    <property type="match status" value="2"/>
</dbReference>
<dbReference type="GO" id="GO:0005634">
    <property type="term" value="C:nucleus"/>
    <property type="evidence" value="ECO:0007669"/>
    <property type="project" value="TreeGrafter"/>
</dbReference>
<feature type="domain" description="HTH myb-type" evidence="3">
    <location>
        <begin position="1"/>
        <end position="56"/>
    </location>
</feature>
<dbReference type="CDD" id="cd00167">
    <property type="entry name" value="SANT"/>
    <property type="match status" value="2"/>
</dbReference>
<feature type="domain" description="Myb-like" evidence="2">
    <location>
        <begin position="53"/>
        <end position="103"/>
    </location>
</feature>
<dbReference type="PROSITE" id="PS50090">
    <property type="entry name" value="MYB_LIKE"/>
    <property type="match status" value="2"/>
</dbReference>
<name>A0A2V0NWI6_9CHLO</name>
<dbReference type="InterPro" id="IPR009057">
    <property type="entry name" value="Homeodomain-like_sf"/>
</dbReference>
<dbReference type="PANTHER" id="PTHR45614">
    <property type="entry name" value="MYB PROTEIN-RELATED"/>
    <property type="match status" value="1"/>
</dbReference>
<dbReference type="AlphaFoldDB" id="A0A2V0NWI6"/>
<feature type="domain" description="HTH myb-type" evidence="3">
    <location>
        <begin position="58"/>
        <end position="107"/>
    </location>
</feature>
<dbReference type="Proteomes" id="UP000247498">
    <property type="component" value="Unassembled WGS sequence"/>
</dbReference>
<dbReference type="InterPro" id="IPR050560">
    <property type="entry name" value="MYB_TF"/>
</dbReference>